<evidence type="ECO:0000313" key="4">
    <source>
        <dbReference type="Proteomes" id="UP000257109"/>
    </source>
</evidence>
<feature type="transmembrane region" description="Helical" evidence="2">
    <location>
        <begin position="198"/>
        <end position="216"/>
    </location>
</feature>
<feature type="transmembrane region" description="Helical" evidence="2">
    <location>
        <begin position="162"/>
        <end position="186"/>
    </location>
</feature>
<feature type="compositionally biased region" description="Polar residues" evidence="1">
    <location>
        <begin position="301"/>
        <end position="319"/>
    </location>
</feature>
<feature type="region of interest" description="Disordered" evidence="1">
    <location>
        <begin position="300"/>
        <end position="328"/>
    </location>
</feature>
<name>A0A371FGI6_MUCPR</name>
<feature type="non-terminal residue" evidence="3">
    <location>
        <position position="1"/>
    </location>
</feature>
<feature type="transmembrane region" description="Helical" evidence="2">
    <location>
        <begin position="12"/>
        <end position="32"/>
    </location>
</feature>
<keyword evidence="2" id="KW-1133">Transmembrane helix</keyword>
<dbReference type="AlphaFoldDB" id="A0A371FGI6"/>
<evidence type="ECO:0000256" key="2">
    <source>
        <dbReference type="SAM" id="Phobius"/>
    </source>
</evidence>
<dbReference type="Proteomes" id="UP000257109">
    <property type="component" value="Unassembled WGS sequence"/>
</dbReference>
<organism evidence="3 4">
    <name type="scientific">Mucuna pruriens</name>
    <name type="common">Velvet bean</name>
    <name type="synonym">Dolichos pruriens</name>
    <dbReference type="NCBI Taxonomy" id="157652"/>
    <lineage>
        <taxon>Eukaryota</taxon>
        <taxon>Viridiplantae</taxon>
        <taxon>Streptophyta</taxon>
        <taxon>Embryophyta</taxon>
        <taxon>Tracheophyta</taxon>
        <taxon>Spermatophyta</taxon>
        <taxon>Magnoliopsida</taxon>
        <taxon>eudicotyledons</taxon>
        <taxon>Gunneridae</taxon>
        <taxon>Pentapetalae</taxon>
        <taxon>rosids</taxon>
        <taxon>fabids</taxon>
        <taxon>Fabales</taxon>
        <taxon>Fabaceae</taxon>
        <taxon>Papilionoideae</taxon>
        <taxon>50 kb inversion clade</taxon>
        <taxon>NPAAA clade</taxon>
        <taxon>indigoferoid/millettioid clade</taxon>
        <taxon>Phaseoleae</taxon>
        <taxon>Mucuna</taxon>
    </lineage>
</organism>
<keyword evidence="4" id="KW-1185">Reference proteome</keyword>
<gene>
    <name evidence="3" type="ORF">CR513_42438</name>
</gene>
<accession>A0A371FGI6</accession>
<dbReference type="OrthoDB" id="1348577at2759"/>
<proteinExistence type="predicted"/>
<feature type="transmembrane region" description="Helical" evidence="2">
    <location>
        <begin position="53"/>
        <end position="76"/>
    </location>
</feature>
<dbReference type="EMBL" id="QJKJ01009169">
    <property type="protein sequence ID" value="RDX77444.1"/>
    <property type="molecule type" value="Genomic_DNA"/>
</dbReference>
<evidence type="ECO:0000256" key="1">
    <source>
        <dbReference type="SAM" id="MobiDB-lite"/>
    </source>
</evidence>
<reference evidence="3" key="1">
    <citation type="submission" date="2018-05" db="EMBL/GenBank/DDBJ databases">
        <title>Draft genome of Mucuna pruriens seed.</title>
        <authorList>
            <person name="Nnadi N.E."/>
            <person name="Vos R."/>
            <person name="Hasami M.H."/>
            <person name="Devisetty U.K."/>
            <person name="Aguiy J.C."/>
        </authorList>
    </citation>
    <scope>NUCLEOTIDE SEQUENCE [LARGE SCALE GENOMIC DNA]</scope>
    <source>
        <strain evidence="3">JCA_2017</strain>
    </source>
</reference>
<comment type="caution">
    <text evidence="3">The sequence shown here is derived from an EMBL/GenBank/DDBJ whole genome shotgun (WGS) entry which is preliminary data.</text>
</comment>
<protein>
    <submittedName>
        <fullName evidence="3">Uncharacterized protein</fullName>
    </submittedName>
</protein>
<keyword evidence="2" id="KW-0472">Membrane</keyword>
<sequence>MALQGPDFDKIFHFLSICILAFINEGSSYLSSAFMNEPWSWGLSIPISLYVKFALEIHSHLGICVGIGVPSLVYWGATRGAIDWYWQAALKFNHEIFKTCLFNIVIGLLHLLVSKLAHYVIEWVRDHKVKKGFLSHWLVISNLDLDSLSEHPLLRPISFKNLFLKLFELLTVFFYNGNILLLSWCFSGQIYSHEVGKAISWVSLGSSMFVWIKALLRELGMQQEPPEEKACKKVVMEKDNCSSIQSVETKDQTIICSSEYDDDVQKCVNNTKQAEGAIELYYNTLQGLWREINFRRPNPMKQRSSYGSVNSSRGISNPRNKGAAMDGEGCTHCENKKHTRDTCFKLHGYLECWHNLKAKKSREIAASLGRVVVVTA</sequence>
<keyword evidence="2" id="KW-0812">Transmembrane</keyword>
<feature type="transmembrane region" description="Helical" evidence="2">
    <location>
        <begin position="96"/>
        <end position="121"/>
    </location>
</feature>
<evidence type="ECO:0000313" key="3">
    <source>
        <dbReference type="EMBL" id="RDX77444.1"/>
    </source>
</evidence>